<keyword evidence="2" id="KW-0472">Membrane</keyword>
<protein>
    <recommendedName>
        <fullName evidence="5">TPM domain-containing protein</fullName>
    </recommendedName>
</protein>
<evidence type="ECO:0000256" key="1">
    <source>
        <dbReference type="SAM" id="Coils"/>
    </source>
</evidence>
<keyword evidence="1" id="KW-0175">Coiled coil</keyword>
<comment type="caution">
    <text evidence="3">The sequence shown here is derived from an EMBL/GenBank/DDBJ whole genome shotgun (WGS) entry which is preliminary data.</text>
</comment>
<evidence type="ECO:0000256" key="2">
    <source>
        <dbReference type="SAM" id="Phobius"/>
    </source>
</evidence>
<dbReference type="Proteomes" id="UP000266615">
    <property type="component" value="Unassembled WGS sequence"/>
</dbReference>
<keyword evidence="2" id="KW-1133">Transmembrane helix</keyword>
<feature type="coiled-coil region" evidence="1">
    <location>
        <begin position="165"/>
        <end position="213"/>
    </location>
</feature>
<dbReference type="EMBL" id="QYZP01000002">
    <property type="protein sequence ID" value="RJN31799.1"/>
    <property type="molecule type" value="Genomic_DNA"/>
</dbReference>
<evidence type="ECO:0000313" key="4">
    <source>
        <dbReference type="Proteomes" id="UP000266615"/>
    </source>
</evidence>
<evidence type="ECO:0008006" key="5">
    <source>
        <dbReference type="Google" id="ProtNLM"/>
    </source>
</evidence>
<dbReference type="AlphaFoldDB" id="A0A3A4G1A4"/>
<sequence length="507" mass="55321">MIVSSVSYRLLIMVPETLFTLPVATGAVIVGPLLIGAAILLLIGVGAVYLSGGRKRTRRFIDGSVGKPKGDIERDPLDQKSTEELRLQAGELLVAADNAVQSSDQELLFASASYGDEQVAPFQEDLNQARKHLSESFRLQQQVDSADDADESRSRDLYKQIVRSCEQVNETLQSHKDQFDQLRNLERDPTPALNELVQQLDRLRDRRARAGSALTSLIEHYSDDALGQYRDNLHQAGTSLEAAEDSRAQASAAVEQGNTAEAVVALHSGEQATADAQRLLESMEEAAERLKSAAKNIDVGIAQTEQDLAQAKATYQAGQAPELAGPIAAAENAVSRAKRALDSGQRIDPLELLQQLELAHRELDLPLNSVRDRQAQDRRAREMLQHELLTARHQVQSSLDFLRSRRYGVSSTARTRMAEAERCLTEAQTVGDSQPSRAVELAQQAKTLAVQAAQIAEREAATAQMQSMGGGYGTGGGFGGFGYPGRHRPMGYGGGFGYGRRRRRGFF</sequence>
<organism evidence="3 4">
    <name type="scientific">Nesterenkonia natronophila</name>
    <dbReference type="NCBI Taxonomy" id="2174932"/>
    <lineage>
        <taxon>Bacteria</taxon>
        <taxon>Bacillati</taxon>
        <taxon>Actinomycetota</taxon>
        <taxon>Actinomycetes</taxon>
        <taxon>Micrococcales</taxon>
        <taxon>Micrococcaceae</taxon>
        <taxon>Nesterenkonia</taxon>
    </lineage>
</organism>
<name>A0A3A4G1A4_9MICC</name>
<feature type="coiled-coil region" evidence="1">
    <location>
        <begin position="269"/>
        <end position="296"/>
    </location>
</feature>
<evidence type="ECO:0000313" key="3">
    <source>
        <dbReference type="EMBL" id="RJN31799.1"/>
    </source>
</evidence>
<proteinExistence type="predicted"/>
<keyword evidence="4" id="KW-1185">Reference proteome</keyword>
<feature type="transmembrane region" description="Helical" evidence="2">
    <location>
        <begin position="20"/>
        <end position="50"/>
    </location>
</feature>
<gene>
    <name evidence="3" type="ORF">D3250_06660</name>
</gene>
<keyword evidence="2" id="KW-0812">Transmembrane</keyword>
<accession>A0A3A4G1A4</accession>
<reference evidence="3 4" key="1">
    <citation type="submission" date="2018-09" db="EMBL/GenBank/DDBJ databases">
        <title>Nesterenkonia natronophila sp. nov., an alkaliphilic actinobacteriume isolated from a soda lake, and emended description of the genus Nesterenkonia.</title>
        <authorList>
            <person name="Menes R.J."/>
            <person name="Iriarte A."/>
        </authorList>
    </citation>
    <scope>NUCLEOTIDE SEQUENCE [LARGE SCALE GENOMIC DNA]</scope>
    <source>
        <strain evidence="3 4">M8</strain>
    </source>
</reference>